<dbReference type="InterPro" id="IPR011991">
    <property type="entry name" value="ArsR-like_HTH"/>
</dbReference>
<keyword evidence="1" id="KW-0805">Transcription regulation</keyword>
<protein>
    <submittedName>
        <fullName evidence="5">Metalloregulator ArsR/SmtB family transcription factor</fullName>
    </submittedName>
</protein>
<dbReference type="Proteomes" id="UP000658514">
    <property type="component" value="Unassembled WGS sequence"/>
</dbReference>
<dbReference type="CDD" id="cd00090">
    <property type="entry name" value="HTH_ARSR"/>
    <property type="match status" value="1"/>
</dbReference>
<organism evidence="5 6">
    <name type="scientific">Calothrix parietina FACHB-288</name>
    <dbReference type="NCBI Taxonomy" id="2692896"/>
    <lineage>
        <taxon>Bacteria</taxon>
        <taxon>Bacillati</taxon>
        <taxon>Cyanobacteriota</taxon>
        <taxon>Cyanophyceae</taxon>
        <taxon>Nostocales</taxon>
        <taxon>Calotrichaceae</taxon>
        <taxon>Calothrix</taxon>
    </lineage>
</organism>
<dbReference type="PROSITE" id="PS50987">
    <property type="entry name" value="HTH_ARSR_2"/>
    <property type="match status" value="1"/>
</dbReference>
<comment type="caution">
    <text evidence="5">The sequence shown here is derived from an EMBL/GenBank/DDBJ whole genome shotgun (WGS) entry which is preliminary data.</text>
</comment>
<dbReference type="InterPro" id="IPR036388">
    <property type="entry name" value="WH-like_DNA-bd_sf"/>
</dbReference>
<proteinExistence type="predicted"/>
<dbReference type="InterPro" id="IPR036390">
    <property type="entry name" value="WH_DNA-bd_sf"/>
</dbReference>
<feature type="domain" description="HTH arsR-type" evidence="4">
    <location>
        <begin position="1"/>
        <end position="95"/>
    </location>
</feature>
<evidence type="ECO:0000313" key="6">
    <source>
        <dbReference type="Proteomes" id="UP000658514"/>
    </source>
</evidence>
<dbReference type="Gene3D" id="1.10.10.10">
    <property type="entry name" value="Winged helix-like DNA-binding domain superfamily/Winged helix DNA-binding domain"/>
    <property type="match status" value="1"/>
</dbReference>
<keyword evidence="3" id="KW-0804">Transcription</keyword>
<reference evidence="5 6" key="1">
    <citation type="journal article" date="2020" name="ISME J.">
        <title>Comparative genomics reveals insights into cyanobacterial evolution and habitat adaptation.</title>
        <authorList>
            <person name="Chen M.Y."/>
            <person name="Teng W.K."/>
            <person name="Zhao L."/>
            <person name="Hu C.X."/>
            <person name="Zhou Y.K."/>
            <person name="Han B.P."/>
            <person name="Song L.R."/>
            <person name="Shu W.S."/>
        </authorList>
    </citation>
    <scope>NUCLEOTIDE SEQUENCE [LARGE SCALE GENOMIC DNA]</scope>
    <source>
        <strain evidence="5 6">FACHB-288</strain>
    </source>
</reference>
<evidence type="ECO:0000259" key="4">
    <source>
        <dbReference type="PROSITE" id="PS50987"/>
    </source>
</evidence>
<evidence type="ECO:0000256" key="2">
    <source>
        <dbReference type="ARBA" id="ARBA00023125"/>
    </source>
</evidence>
<keyword evidence="6" id="KW-1185">Reference proteome</keyword>
<dbReference type="InterPro" id="IPR001845">
    <property type="entry name" value="HTH_ArsR_DNA-bd_dom"/>
</dbReference>
<keyword evidence="2" id="KW-0238">DNA-binding</keyword>
<evidence type="ECO:0000313" key="5">
    <source>
        <dbReference type="EMBL" id="MBD2196317.1"/>
    </source>
</evidence>
<dbReference type="PANTHER" id="PTHR33154:SF33">
    <property type="entry name" value="TRANSCRIPTIONAL REPRESSOR SDPR"/>
    <property type="match status" value="1"/>
</dbReference>
<dbReference type="SMART" id="SM00418">
    <property type="entry name" value="HTH_ARSR"/>
    <property type="match status" value="1"/>
</dbReference>
<accession>A0ABR8A8J1</accession>
<dbReference type="RefSeq" id="WP_190542429.1">
    <property type="nucleotide sequence ID" value="NZ_CAWPNO010000048.1"/>
</dbReference>
<gene>
    <name evidence="5" type="ORF">H6G24_12535</name>
</gene>
<dbReference type="PRINTS" id="PR00778">
    <property type="entry name" value="HTHARSR"/>
</dbReference>
<dbReference type="EMBL" id="JACJQH010000017">
    <property type="protein sequence ID" value="MBD2196317.1"/>
    <property type="molecule type" value="Genomic_DNA"/>
</dbReference>
<dbReference type="PANTHER" id="PTHR33154">
    <property type="entry name" value="TRANSCRIPTIONAL REGULATOR, ARSR FAMILY"/>
    <property type="match status" value="1"/>
</dbReference>
<evidence type="ECO:0000256" key="3">
    <source>
        <dbReference type="ARBA" id="ARBA00023163"/>
    </source>
</evidence>
<dbReference type="Pfam" id="PF01022">
    <property type="entry name" value="HTH_5"/>
    <property type="match status" value="1"/>
</dbReference>
<dbReference type="InterPro" id="IPR051081">
    <property type="entry name" value="HTH_MetalResp_TranReg"/>
</dbReference>
<dbReference type="Pfam" id="PF09860">
    <property type="entry name" value="DUF2087"/>
    <property type="match status" value="1"/>
</dbReference>
<dbReference type="NCBIfam" id="NF033788">
    <property type="entry name" value="HTH_metalloreg"/>
    <property type="match status" value="1"/>
</dbReference>
<name>A0ABR8A8J1_9CYAN</name>
<dbReference type="InterPro" id="IPR018656">
    <property type="entry name" value="DUF2087"/>
</dbReference>
<dbReference type="SUPFAM" id="SSF46785">
    <property type="entry name" value="Winged helix' DNA-binding domain"/>
    <property type="match status" value="1"/>
</dbReference>
<evidence type="ECO:0000256" key="1">
    <source>
        <dbReference type="ARBA" id="ARBA00023015"/>
    </source>
</evidence>
<sequence length="198" mass="23162">MRKEQFQTLLQFFKALADESRLKIVGILANQECSVEELAVLLQLKEPTVSHHLSKLKELNLVTMRPEGNNRFYQLDSEALQNISKEIFTPEKIASLIEDVDTEAWESKVLSNYIETNANNLEVVQRLKEIPASRKKRLVVLKWLASKFEPGVQYPELTVNETLKRYHPDYATLRRELIGYKLMQREDGVYWRNNIELI</sequence>